<comment type="caution">
    <text evidence="11">The sequence shown here is derived from an EMBL/GenBank/DDBJ whole genome shotgun (WGS) entry which is preliminary data.</text>
</comment>
<feature type="coiled-coil region" evidence="10">
    <location>
        <begin position="169"/>
        <end position="203"/>
    </location>
</feature>
<keyword evidence="12" id="KW-1185">Reference proteome</keyword>
<dbReference type="InterPro" id="IPR001977">
    <property type="entry name" value="Depp_CoAkinase"/>
</dbReference>
<reference evidence="11 12" key="1">
    <citation type="journal article" date="2014" name="Genome Announc.">
        <title>Genome Sequence of a Presumptive Mannheimia haemolytica Strain with an A1/A6-Cross-Reactive Serotype from a White-Tailed Deer (Odocoileus virginianus).</title>
        <authorList>
            <person name="Lawrence P.K."/>
            <person name="Bey R.F."/>
            <person name="Wiener B."/>
            <person name="Kittichotirat W."/>
            <person name="Bumgarner R.E."/>
        </authorList>
    </citation>
    <scope>NUCLEOTIDE SEQUENCE [LARGE SCALE GENOMIC DNA]</scope>
    <source>
        <strain evidence="11 12">PKL10</strain>
    </source>
</reference>
<dbReference type="PANTHER" id="PTHR10695:SF46">
    <property type="entry name" value="BIFUNCTIONAL COENZYME A SYNTHASE-RELATED"/>
    <property type="match status" value="1"/>
</dbReference>
<protein>
    <recommendedName>
        <fullName evidence="8 9">Dephospho-CoA kinase</fullName>
        <ecNumber evidence="8 9">2.7.1.24</ecNumber>
    </recommendedName>
    <alternativeName>
        <fullName evidence="8">Dephosphocoenzyme A kinase</fullName>
    </alternativeName>
</protein>
<evidence type="ECO:0000256" key="9">
    <source>
        <dbReference type="NCBIfam" id="TIGR00152"/>
    </source>
</evidence>
<dbReference type="UniPathway" id="UPA00241">
    <property type="reaction ID" value="UER00356"/>
</dbReference>
<dbReference type="GO" id="GO:0004140">
    <property type="term" value="F:dephospho-CoA kinase activity"/>
    <property type="evidence" value="ECO:0007669"/>
    <property type="project" value="UniProtKB-UniRule"/>
</dbReference>
<comment type="catalytic activity">
    <reaction evidence="8">
        <text>3'-dephospho-CoA + ATP = ADP + CoA + H(+)</text>
        <dbReference type="Rhea" id="RHEA:18245"/>
        <dbReference type="ChEBI" id="CHEBI:15378"/>
        <dbReference type="ChEBI" id="CHEBI:30616"/>
        <dbReference type="ChEBI" id="CHEBI:57287"/>
        <dbReference type="ChEBI" id="CHEBI:57328"/>
        <dbReference type="ChEBI" id="CHEBI:456216"/>
        <dbReference type="EC" id="2.7.1.24"/>
    </reaction>
</comment>
<proteinExistence type="inferred from homology"/>
<keyword evidence="2 8" id="KW-0963">Cytoplasm</keyword>
<keyword evidence="5 8" id="KW-0418">Kinase</keyword>
<comment type="pathway">
    <text evidence="8">Cofactor biosynthesis; coenzyme A biosynthesis; CoA from (R)-pantothenate: step 5/5.</text>
</comment>
<dbReference type="Proteomes" id="UP000054123">
    <property type="component" value="Unassembled WGS sequence"/>
</dbReference>
<feature type="binding site" evidence="8">
    <location>
        <begin position="12"/>
        <end position="17"/>
    </location>
    <ligand>
        <name>ATP</name>
        <dbReference type="ChEBI" id="CHEBI:30616"/>
    </ligand>
</feature>
<comment type="subcellular location">
    <subcellularLocation>
        <location evidence="8">Cytoplasm</location>
    </subcellularLocation>
</comment>
<evidence type="ECO:0000256" key="4">
    <source>
        <dbReference type="ARBA" id="ARBA00022741"/>
    </source>
</evidence>
<dbReference type="RefSeq" id="WP_042803380.1">
    <property type="nucleotide sequence ID" value="NZ_AVSP01000004.1"/>
</dbReference>
<evidence type="ECO:0000256" key="1">
    <source>
        <dbReference type="ARBA" id="ARBA00009018"/>
    </source>
</evidence>
<evidence type="ECO:0000256" key="7">
    <source>
        <dbReference type="ARBA" id="ARBA00022993"/>
    </source>
</evidence>
<keyword evidence="10" id="KW-0175">Coiled coil</keyword>
<dbReference type="SUPFAM" id="SSF52540">
    <property type="entry name" value="P-loop containing nucleoside triphosphate hydrolases"/>
    <property type="match status" value="1"/>
</dbReference>
<evidence type="ECO:0000256" key="8">
    <source>
        <dbReference type="HAMAP-Rule" id="MF_00376"/>
    </source>
</evidence>
<name>A0A011NCH1_9PAST</name>
<dbReference type="EC" id="2.7.1.24" evidence="8 9"/>
<gene>
    <name evidence="8" type="primary">coaE</name>
    <name evidence="11" type="ORF">AK33_08240</name>
</gene>
<dbReference type="CDD" id="cd02022">
    <property type="entry name" value="DPCK"/>
    <property type="match status" value="1"/>
</dbReference>
<dbReference type="Pfam" id="PF01121">
    <property type="entry name" value="CoaE"/>
    <property type="match status" value="1"/>
</dbReference>
<evidence type="ECO:0000256" key="3">
    <source>
        <dbReference type="ARBA" id="ARBA00022679"/>
    </source>
</evidence>
<dbReference type="PANTHER" id="PTHR10695">
    <property type="entry name" value="DEPHOSPHO-COA KINASE-RELATED"/>
    <property type="match status" value="1"/>
</dbReference>
<dbReference type="GO" id="GO:0005737">
    <property type="term" value="C:cytoplasm"/>
    <property type="evidence" value="ECO:0007669"/>
    <property type="project" value="UniProtKB-SubCell"/>
</dbReference>
<evidence type="ECO:0000256" key="6">
    <source>
        <dbReference type="ARBA" id="ARBA00022840"/>
    </source>
</evidence>
<dbReference type="GO" id="GO:0015937">
    <property type="term" value="P:coenzyme A biosynthetic process"/>
    <property type="evidence" value="ECO:0007669"/>
    <property type="project" value="UniProtKB-UniRule"/>
</dbReference>
<sequence>MTYVVGLTGGIGSGKTTVSNLFAELGVEIIDADIVARQVVEKGTPLLAKIVEHFGKQILTAEKELDRNALRQIVFNNEAKKNWLNNLLHPAIREEMVKKLAESTACYVIWVVPLLIENKLTEFCDRILVVDVLPKIQLERAAKRDQNKVETIQKIIAAQVSREERLSYADDIIENNESLEQGLAKIQQKVNALHQQYLELAKNKEPQCQKLS</sequence>
<evidence type="ECO:0000313" key="11">
    <source>
        <dbReference type="EMBL" id="EXI62085.1"/>
    </source>
</evidence>
<keyword evidence="6 8" id="KW-0067">ATP-binding</keyword>
<dbReference type="PROSITE" id="PS51219">
    <property type="entry name" value="DPCK"/>
    <property type="match status" value="1"/>
</dbReference>
<keyword evidence="3 8" id="KW-0808">Transferase</keyword>
<dbReference type="AlphaFoldDB" id="A0A011NCH1"/>
<evidence type="ECO:0000256" key="2">
    <source>
        <dbReference type="ARBA" id="ARBA00022490"/>
    </source>
</evidence>
<organism evidence="11 12">
    <name type="scientific">Mannheimia granulomatis</name>
    <dbReference type="NCBI Taxonomy" id="85402"/>
    <lineage>
        <taxon>Bacteria</taxon>
        <taxon>Pseudomonadati</taxon>
        <taxon>Pseudomonadota</taxon>
        <taxon>Gammaproteobacteria</taxon>
        <taxon>Pasteurellales</taxon>
        <taxon>Pasteurellaceae</taxon>
        <taxon>Mannheimia</taxon>
    </lineage>
</organism>
<dbReference type="HAMAP" id="MF_00376">
    <property type="entry name" value="Dephospho_CoA_kinase"/>
    <property type="match status" value="1"/>
</dbReference>
<dbReference type="NCBIfam" id="TIGR00152">
    <property type="entry name" value="dephospho-CoA kinase"/>
    <property type="match status" value="1"/>
</dbReference>
<dbReference type="GO" id="GO:0005524">
    <property type="term" value="F:ATP binding"/>
    <property type="evidence" value="ECO:0007669"/>
    <property type="project" value="UniProtKB-UniRule"/>
</dbReference>
<dbReference type="InterPro" id="IPR027417">
    <property type="entry name" value="P-loop_NTPase"/>
</dbReference>
<comment type="similarity">
    <text evidence="1 8">Belongs to the CoaE family.</text>
</comment>
<dbReference type="Gene3D" id="3.40.50.300">
    <property type="entry name" value="P-loop containing nucleotide triphosphate hydrolases"/>
    <property type="match status" value="1"/>
</dbReference>
<evidence type="ECO:0000313" key="12">
    <source>
        <dbReference type="Proteomes" id="UP000054123"/>
    </source>
</evidence>
<dbReference type="FunFam" id="3.40.50.300:FF:000518">
    <property type="entry name" value="Dephospho-CoA kinase"/>
    <property type="match status" value="1"/>
</dbReference>
<accession>A0A011NCH1</accession>
<dbReference type="EMBL" id="JANJ01000005">
    <property type="protein sequence ID" value="EXI62085.1"/>
    <property type="molecule type" value="Genomic_DNA"/>
</dbReference>
<comment type="function">
    <text evidence="8">Catalyzes the phosphorylation of the 3'-hydroxyl group of dephosphocoenzyme A to form coenzyme A.</text>
</comment>
<keyword evidence="4 8" id="KW-0547">Nucleotide-binding</keyword>
<dbReference type="STRING" id="1122190.GCA_000621105_00499"/>
<dbReference type="PATRIC" id="fig|1450449.3.peg.1633"/>
<keyword evidence="7 8" id="KW-0173">Coenzyme A biosynthesis</keyword>
<dbReference type="OrthoDB" id="9812943at2"/>
<evidence type="ECO:0000256" key="10">
    <source>
        <dbReference type="SAM" id="Coils"/>
    </source>
</evidence>
<evidence type="ECO:0000256" key="5">
    <source>
        <dbReference type="ARBA" id="ARBA00022777"/>
    </source>
</evidence>